<evidence type="ECO:0000259" key="13">
    <source>
        <dbReference type="Pfam" id="PF00275"/>
    </source>
</evidence>
<dbReference type="InterPro" id="IPR050068">
    <property type="entry name" value="MurA_subfamily"/>
</dbReference>
<dbReference type="GO" id="GO:0008360">
    <property type="term" value="P:regulation of cell shape"/>
    <property type="evidence" value="ECO:0007669"/>
    <property type="project" value="UniProtKB-KW"/>
</dbReference>
<keyword evidence="8 12" id="KW-0131">Cell cycle</keyword>
<evidence type="ECO:0000256" key="8">
    <source>
        <dbReference type="ARBA" id="ARBA00023306"/>
    </source>
</evidence>
<evidence type="ECO:0000256" key="7">
    <source>
        <dbReference type="ARBA" id="ARBA00022984"/>
    </source>
</evidence>
<evidence type="ECO:0000256" key="3">
    <source>
        <dbReference type="ARBA" id="ARBA00022490"/>
    </source>
</evidence>
<dbReference type="AlphaFoldDB" id="A0A1F5HIK2"/>
<dbReference type="Gene3D" id="3.65.10.10">
    <property type="entry name" value="Enolpyruvate transferase domain"/>
    <property type="match status" value="2"/>
</dbReference>
<evidence type="ECO:0000256" key="6">
    <source>
        <dbReference type="ARBA" id="ARBA00022960"/>
    </source>
</evidence>
<dbReference type="EC" id="2.5.1.7" evidence="12"/>
<comment type="catalytic activity">
    <reaction evidence="11 12">
        <text>phosphoenolpyruvate + UDP-N-acetyl-alpha-D-glucosamine = UDP-N-acetyl-3-O-(1-carboxyvinyl)-alpha-D-glucosamine + phosphate</text>
        <dbReference type="Rhea" id="RHEA:18681"/>
        <dbReference type="ChEBI" id="CHEBI:43474"/>
        <dbReference type="ChEBI" id="CHEBI:57705"/>
        <dbReference type="ChEBI" id="CHEBI:58702"/>
        <dbReference type="ChEBI" id="CHEBI:68483"/>
        <dbReference type="EC" id="2.5.1.7"/>
    </reaction>
</comment>
<evidence type="ECO:0000313" key="14">
    <source>
        <dbReference type="EMBL" id="OGE03908.1"/>
    </source>
</evidence>
<dbReference type="GO" id="GO:0051301">
    <property type="term" value="P:cell division"/>
    <property type="evidence" value="ECO:0007669"/>
    <property type="project" value="UniProtKB-KW"/>
</dbReference>
<evidence type="ECO:0000256" key="4">
    <source>
        <dbReference type="ARBA" id="ARBA00022618"/>
    </source>
</evidence>
<comment type="function">
    <text evidence="12">Cell wall formation. Adds enolpyruvyl to UDP-N-acetylglucosamine.</text>
</comment>
<dbReference type="STRING" id="1797727.A3B51_01920"/>
<proteinExistence type="inferred from homology"/>
<feature type="domain" description="Enolpyruvate transferase" evidence="13">
    <location>
        <begin position="8"/>
        <end position="406"/>
    </location>
</feature>
<evidence type="ECO:0000256" key="10">
    <source>
        <dbReference type="ARBA" id="ARBA00038367"/>
    </source>
</evidence>
<dbReference type="GO" id="GO:0019277">
    <property type="term" value="P:UDP-N-acetylgalactosamine biosynthetic process"/>
    <property type="evidence" value="ECO:0007669"/>
    <property type="project" value="InterPro"/>
</dbReference>
<evidence type="ECO:0000313" key="15">
    <source>
        <dbReference type="Proteomes" id="UP000176780"/>
    </source>
</evidence>
<dbReference type="EMBL" id="MFBQ01000041">
    <property type="protein sequence ID" value="OGE03908.1"/>
    <property type="molecule type" value="Genomic_DNA"/>
</dbReference>
<evidence type="ECO:0000256" key="9">
    <source>
        <dbReference type="ARBA" id="ARBA00023316"/>
    </source>
</evidence>
<feature type="binding site" evidence="12">
    <location>
        <position position="92"/>
    </location>
    <ligand>
        <name>UDP-N-acetyl-alpha-D-glucosamine</name>
        <dbReference type="ChEBI" id="CHEBI:57705"/>
    </ligand>
</feature>
<organism evidence="14 15">
    <name type="scientific">Candidatus Curtissbacteria bacterium RIFCSPLOWO2_01_FULL_41_18</name>
    <dbReference type="NCBI Taxonomy" id="1797727"/>
    <lineage>
        <taxon>Bacteria</taxon>
        <taxon>Candidatus Curtissiibacteriota</taxon>
    </lineage>
</organism>
<comment type="subcellular location">
    <subcellularLocation>
        <location evidence="1 12">Cytoplasm</location>
    </subcellularLocation>
</comment>
<keyword evidence="5 12" id="KW-0808">Transferase</keyword>
<dbReference type="PANTHER" id="PTHR43783:SF1">
    <property type="entry name" value="UDP-N-ACETYLGLUCOSAMINE 1-CARBOXYVINYLTRANSFERASE"/>
    <property type="match status" value="1"/>
</dbReference>
<keyword evidence="9 12" id="KW-0961">Cell wall biogenesis/degradation</keyword>
<dbReference type="PANTHER" id="PTHR43783">
    <property type="entry name" value="UDP-N-ACETYLGLUCOSAMINE 1-CARBOXYVINYLTRANSFERASE"/>
    <property type="match status" value="1"/>
</dbReference>
<keyword evidence="7 12" id="KW-0573">Peptidoglycan synthesis</keyword>
<dbReference type="CDD" id="cd01555">
    <property type="entry name" value="UdpNAET"/>
    <property type="match status" value="1"/>
</dbReference>
<name>A0A1F5HIK2_9BACT</name>
<feature type="binding site" evidence="12">
    <location>
        <begin position="22"/>
        <end position="23"/>
    </location>
    <ligand>
        <name>phosphoenolpyruvate</name>
        <dbReference type="ChEBI" id="CHEBI:58702"/>
    </ligand>
</feature>
<protein>
    <recommendedName>
        <fullName evidence="12">UDP-N-acetylglucosamine 1-carboxyvinyltransferase</fullName>
        <ecNumber evidence="12">2.5.1.7</ecNumber>
    </recommendedName>
    <alternativeName>
        <fullName evidence="12">Enoylpyruvate transferase</fullName>
    </alternativeName>
    <alternativeName>
        <fullName evidence="12">UDP-N-acetylglucosamine enolpyruvyl transferase</fullName>
        <shortName evidence="12">EPT</shortName>
    </alternativeName>
</protein>
<reference evidence="14 15" key="1">
    <citation type="journal article" date="2016" name="Nat. Commun.">
        <title>Thousands of microbial genomes shed light on interconnected biogeochemical processes in an aquifer system.</title>
        <authorList>
            <person name="Anantharaman K."/>
            <person name="Brown C.T."/>
            <person name="Hug L.A."/>
            <person name="Sharon I."/>
            <person name="Castelle C.J."/>
            <person name="Probst A.J."/>
            <person name="Thomas B.C."/>
            <person name="Singh A."/>
            <person name="Wilkins M.J."/>
            <person name="Karaoz U."/>
            <person name="Brodie E.L."/>
            <person name="Williams K.H."/>
            <person name="Hubbard S.S."/>
            <person name="Banfield J.F."/>
        </authorList>
    </citation>
    <scope>NUCLEOTIDE SEQUENCE [LARGE SCALE GENOMIC DNA]</scope>
</reference>
<dbReference type="UniPathway" id="UPA00219"/>
<dbReference type="GO" id="GO:0071555">
    <property type="term" value="P:cell wall organization"/>
    <property type="evidence" value="ECO:0007669"/>
    <property type="project" value="UniProtKB-KW"/>
</dbReference>
<dbReference type="GO" id="GO:0005737">
    <property type="term" value="C:cytoplasm"/>
    <property type="evidence" value="ECO:0007669"/>
    <property type="project" value="UniProtKB-SubCell"/>
</dbReference>
<dbReference type="InterPro" id="IPR005750">
    <property type="entry name" value="UDP_GlcNAc_COvinyl_MurA"/>
</dbReference>
<keyword evidence="6 12" id="KW-0133">Cell shape</keyword>
<dbReference type="HAMAP" id="MF_00111">
    <property type="entry name" value="MurA"/>
    <property type="match status" value="1"/>
</dbReference>
<dbReference type="InterPro" id="IPR013792">
    <property type="entry name" value="RNA3'P_cycl/enolpyr_Trfase_a/b"/>
</dbReference>
<keyword evidence="3 12" id="KW-0963">Cytoplasm</keyword>
<comment type="caution">
    <text evidence="12">Lacks conserved residue(s) required for the propagation of feature annotation.</text>
</comment>
<comment type="caution">
    <text evidence="14">The sequence shown here is derived from an EMBL/GenBank/DDBJ whole genome shotgun (WGS) entry which is preliminary data.</text>
</comment>
<evidence type="ECO:0000256" key="11">
    <source>
        <dbReference type="ARBA" id="ARBA00047527"/>
    </source>
</evidence>
<comment type="pathway">
    <text evidence="2 12">Cell wall biogenesis; peptidoglycan biosynthesis.</text>
</comment>
<dbReference type="SUPFAM" id="SSF55205">
    <property type="entry name" value="EPT/RTPC-like"/>
    <property type="match status" value="1"/>
</dbReference>
<dbReference type="InterPro" id="IPR001986">
    <property type="entry name" value="Enolpyruvate_Tfrase_dom"/>
</dbReference>
<dbReference type="NCBIfam" id="TIGR01072">
    <property type="entry name" value="murA"/>
    <property type="match status" value="1"/>
</dbReference>
<sequence>MAKLEIIGGKKISGTIKVAGNKNSVLPIMTASLLTQATCVLENVPEISDVSAMIKLLEIAGAKISRKGSKLTINARTIKSVEFPPSITEKLRASVLLLGPMLARVGKIRIGYPGGDIIGRRSLDSHIQVLTSFGARIEEENDLFISNAQKLKGTEIFLQEASVTATENAIMAACVASGQTTIKRAASEPHVVDLCHFLVNMGADISGIGTNVLEVTGVKNLSGAHHTIRPDHIEVGTFAILAAVTSSKLTIYPIIKEDLDMILLTLKKFGVNYQIEADKLTIKESKLTAVEKVVTDVWPGFPTDLMAPMIVLATQAEGVTILHDWMYESRMFFVDKLLSMGAKVEIADPHRVLVYGPSKLRGQKLDTPDIRAGIALVIAAIAAHGKSEIDKSELIERGYENIVERLSALGVRIREVS</sequence>
<dbReference type="GO" id="GO:0008760">
    <property type="term" value="F:UDP-N-acetylglucosamine 1-carboxyvinyltransferase activity"/>
    <property type="evidence" value="ECO:0007669"/>
    <property type="project" value="UniProtKB-UniRule"/>
</dbReference>
<dbReference type="Proteomes" id="UP000176780">
    <property type="component" value="Unassembled WGS sequence"/>
</dbReference>
<dbReference type="InterPro" id="IPR036968">
    <property type="entry name" value="Enolpyruvate_Tfrase_sf"/>
</dbReference>
<feature type="active site" description="Proton donor" evidence="12">
    <location>
        <position position="116"/>
    </location>
</feature>
<feature type="binding site" evidence="12">
    <location>
        <position position="304"/>
    </location>
    <ligand>
        <name>UDP-N-acetyl-alpha-D-glucosamine</name>
        <dbReference type="ChEBI" id="CHEBI:57705"/>
    </ligand>
</feature>
<evidence type="ECO:0000256" key="12">
    <source>
        <dbReference type="HAMAP-Rule" id="MF_00111"/>
    </source>
</evidence>
<comment type="similarity">
    <text evidence="10 12">Belongs to the EPSP synthase family. MurA subfamily.</text>
</comment>
<evidence type="ECO:0000256" key="2">
    <source>
        <dbReference type="ARBA" id="ARBA00004752"/>
    </source>
</evidence>
<accession>A0A1F5HIK2</accession>
<gene>
    <name evidence="12" type="primary">murA</name>
    <name evidence="14" type="ORF">A3B51_01920</name>
</gene>
<evidence type="ECO:0000256" key="1">
    <source>
        <dbReference type="ARBA" id="ARBA00004496"/>
    </source>
</evidence>
<dbReference type="GO" id="GO:0009252">
    <property type="term" value="P:peptidoglycan biosynthetic process"/>
    <property type="evidence" value="ECO:0007669"/>
    <property type="project" value="UniProtKB-UniRule"/>
</dbReference>
<dbReference type="NCBIfam" id="NF006873">
    <property type="entry name" value="PRK09369.1"/>
    <property type="match status" value="1"/>
</dbReference>
<keyword evidence="4 12" id="KW-0132">Cell division</keyword>
<feature type="binding site" evidence="12">
    <location>
        <position position="326"/>
    </location>
    <ligand>
        <name>UDP-N-acetyl-alpha-D-glucosamine</name>
        <dbReference type="ChEBI" id="CHEBI:57705"/>
    </ligand>
</feature>
<dbReference type="Pfam" id="PF00275">
    <property type="entry name" value="EPSP_synthase"/>
    <property type="match status" value="1"/>
</dbReference>
<evidence type="ECO:0000256" key="5">
    <source>
        <dbReference type="ARBA" id="ARBA00022679"/>
    </source>
</evidence>